<proteinExistence type="predicted"/>
<gene>
    <name evidence="2" type="ORF">Syun_006584</name>
</gene>
<evidence type="ECO:0000313" key="2">
    <source>
        <dbReference type="EMBL" id="KAK9160243.1"/>
    </source>
</evidence>
<protein>
    <submittedName>
        <fullName evidence="2">Uncharacterized protein</fullName>
    </submittedName>
</protein>
<keyword evidence="3" id="KW-1185">Reference proteome</keyword>
<feature type="region of interest" description="Disordered" evidence="1">
    <location>
        <begin position="1"/>
        <end position="22"/>
    </location>
</feature>
<dbReference type="EMBL" id="JBBNAF010000003">
    <property type="protein sequence ID" value="KAK9160243.1"/>
    <property type="molecule type" value="Genomic_DNA"/>
</dbReference>
<comment type="caution">
    <text evidence="2">The sequence shown here is derived from an EMBL/GenBank/DDBJ whole genome shotgun (WGS) entry which is preliminary data.</text>
</comment>
<reference evidence="2 3" key="1">
    <citation type="submission" date="2024-01" db="EMBL/GenBank/DDBJ databases">
        <title>Genome assemblies of Stephania.</title>
        <authorList>
            <person name="Yang L."/>
        </authorList>
    </citation>
    <scope>NUCLEOTIDE SEQUENCE [LARGE SCALE GENOMIC DNA]</scope>
    <source>
        <strain evidence="2">YNDBR</strain>
        <tissue evidence="2">Leaf</tissue>
    </source>
</reference>
<accession>A0AAP0KWV9</accession>
<dbReference type="Proteomes" id="UP001420932">
    <property type="component" value="Unassembled WGS sequence"/>
</dbReference>
<organism evidence="2 3">
    <name type="scientific">Stephania yunnanensis</name>
    <dbReference type="NCBI Taxonomy" id="152371"/>
    <lineage>
        <taxon>Eukaryota</taxon>
        <taxon>Viridiplantae</taxon>
        <taxon>Streptophyta</taxon>
        <taxon>Embryophyta</taxon>
        <taxon>Tracheophyta</taxon>
        <taxon>Spermatophyta</taxon>
        <taxon>Magnoliopsida</taxon>
        <taxon>Ranunculales</taxon>
        <taxon>Menispermaceae</taxon>
        <taxon>Menispermoideae</taxon>
        <taxon>Cissampelideae</taxon>
        <taxon>Stephania</taxon>
    </lineage>
</organism>
<evidence type="ECO:0000313" key="3">
    <source>
        <dbReference type="Proteomes" id="UP001420932"/>
    </source>
</evidence>
<dbReference type="AlphaFoldDB" id="A0AAP0KWV9"/>
<evidence type="ECO:0000256" key="1">
    <source>
        <dbReference type="SAM" id="MobiDB-lite"/>
    </source>
</evidence>
<name>A0AAP0KWV9_9MAGN</name>
<sequence>MEQVKPHDASTSQSQKEKEKEGNCHFCHALGHWFKNYKLYLENLKKKKSSVTTALCIYVIEVNLSTSDS</sequence>